<reference evidence="9" key="1">
    <citation type="submission" date="2021-01" db="EMBL/GenBank/DDBJ databases">
        <authorList>
            <person name="Corre E."/>
            <person name="Pelletier E."/>
            <person name="Niang G."/>
            <person name="Scheremetjew M."/>
            <person name="Finn R."/>
            <person name="Kale V."/>
            <person name="Holt S."/>
            <person name="Cochrane G."/>
            <person name="Meng A."/>
            <person name="Brown T."/>
            <person name="Cohen L."/>
        </authorList>
    </citation>
    <scope>NUCLEOTIDE SEQUENCE</scope>
    <source>
        <strain evidence="9">CCCM811</strain>
    </source>
</reference>
<dbReference type="Pfam" id="PF13432">
    <property type="entry name" value="TPR_16"/>
    <property type="match status" value="2"/>
</dbReference>
<comment type="subcellular location">
    <subcellularLocation>
        <location evidence="2">Cytoplasm</location>
    </subcellularLocation>
    <subcellularLocation>
        <location evidence="1">Peroxisome</location>
    </subcellularLocation>
</comment>
<evidence type="ECO:0000256" key="7">
    <source>
        <dbReference type="ARBA" id="ARBA00023140"/>
    </source>
</evidence>
<evidence type="ECO:0000256" key="1">
    <source>
        <dbReference type="ARBA" id="ARBA00004275"/>
    </source>
</evidence>
<protein>
    <recommendedName>
        <fullName evidence="10">Peroxin-5</fullName>
    </recommendedName>
</protein>
<dbReference type="PROSITE" id="PS50005">
    <property type="entry name" value="TPR"/>
    <property type="match status" value="2"/>
</dbReference>
<gene>
    <name evidence="9" type="ORF">LGLO00237_LOCUS13736</name>
</gene>
<dbReference type="GO" id="GO:0005778">
    <property type="term" value="C:peroxisomal membrane"/>
    <property type="evidence" value="ECO:0007669"/>
    <property type="project" value="TreeGrafter"/>
</dbReference>
<evidence type="ECO:0000256" key="5">
    <source>
        <dbReference type="ARBA" id="ARBA00022737"/>
    </source>
</evidence>
<accession>A0A7S3YU76</accession>
<evidence type="ECO:0000256" key="4">
    <source>
        <dbReference type="ARBA" id="ARBA00022490"/>
    </source>
</evidence>
<evidence type="ECO:0000256" key="8">
    <source>
        <dbReference type="PROSITE-ProRule" id="PRU00339"/>
    </source>
</evidence>
<comment type="similarity">
    <text evidence="3">Belongs to the peroxisomal targeting signal receptor family.</text>
</comment>
<dbReference type="InterPro" id="IPR024111">
    <property type="entry name" value="PEX5/PEX5L"/>
</dbReference>
<keyword evidence="6 8" id="KW-0802">TPR repeat</keyword>
<keyword evidence="4" id="KW-0963">Cytoplasm</keyword>
<dbReference type="InterPro" id="IPR019734">
    <property type="entry name" value="TPR_rpt"/>
</dbReference>
<feature type="repeat" description="TPR" evidence="8">
    <location>
        <begin position="532"/>
        <end position="565"/>
    </location>
</feature>
<evidence type="ECO:0008006" key="10">
    <source>
        <dbReference type="Google" id="ProtNLM"/>
    </source>
</evidence>
<dbReference type="SMART" id="SM00028">
    <property type="entry name" value="TPR"/>
    <property type="match status" value="6"/>
</dbReference>
<evidence type="ECO:0000313" key="9">
    <source>
        <dbReference type="EMBL" id="CAE0662140.1"/>
    </source>
</evidence>
<dbReference type="PANTHER" id="PTHR10130">
    <property type="entry name" value="PEROXISOMAL TARGETING SIGNAL 1 RECEPTOR PEX5"/>
    <property type="match status" value="1"/>
</dbReference>
<evidence type="ECO:0000256" key="3">
    <source>
        <dbReference type="ARBA" id="ARBA00005348"/>
    </source>
</evidence>
<keyword evidence="7" id="KW-0576">Peroxisome</keyword>
<dbReference type="AlphaFoldDB" id="A0A7S3YU76"/>
<dbReference type="PANTHER" id="PTHR10130:SF0">
    <property type="entry name" value="GH08708P"/>
    <property type="match status" value="1"/>
</dbReference>
<dbReference type="GO" id="GO:0016560">
    <property type="term" value="P:protein import into peroxisome matrix, docking"/>
    <property type="evidence" value="ECO:0007669"/>
    <property type="project" value="TreeGrafter"/>
</dbReference>
<proteinExistence type="inferred from homology"/>
<dbReference type="InterPro" id="IPR011990">
    <property type="entry name" value="TPR-like_helical_dom_sf"/>
</dbReference>
<dbReference type="Gene3D" id="1.25.40.10">
    <property type="entry name" value="Tetratricopeptide repeat domain"/>
    <property type="match status" value="1"/>
</dbReference>
<evidence type="ECO:0000256" key="6">
    <source>
        <dbReference type="ARBA" id="ARBA00022803"/>
    </source>
</evidence>
<dbReference type="GO" id="GO:0005052">
    <property type="term" value="F:peroxisome matrix targeting signal-1 binding"/>
    <property type="evidence" value="ECO:0007669"/>
    <property type="project" value="TreeGrafter"/>
</dbReference>
<organism evidence="9">
    <name type="scientific">Lotharella globosa</name>
    <dbReference type="NCBI Taxonomy" id="91324"/>
    <lineage>
        <taxon>Eukaryota</taxon>
        <taxon>Sar</taxon>
        <taxon>Rhizaria</taxon>
        <taxon>Cercozoa</taxon>
        <taxon>Chlorarachniophyceae</taxon>
        <taxon>Lotharella</taxon>
    </lineage>
</organism>
<evidence type="ECO:0000256" key="2">
    <source>
        <dbReference type="ARBA" id="ARBA00004496"/>
    </source>
</evidence>
<name>A0A7S3YU76_9EUKA</name>
<sequence length="681" mass="75893">MLRDLATGESCGQQNALAGFANNLGKQGQQIADAKQFSGVNVPPGMSQFSHGPGGPVAMNMGRPVDAAEANAFMRGARMNMPSRMQSAAPTVGRIKSADQMAKEFQAMSIHRQQSAQFERAFSESKGQAPAPTMIRQQSAPFAPPQQQQAGSYTQMHGQMPMQQHFGAPMWAPQMMSMGPMTPMQGGMQRVNVPTVNEVENLFSGVQAPKAPLSEPLHQEPPAQERPMGGMGLSSEMINKLMNSDNPKWRNSKFLKFLNQVNRGEITFKDNKVVHNDLKHHQQAAVPEPANPMAAMSGEKMAMPGEQQQDMEQDLGASWAAEFANAQQDAGEAERMQDWRMEFEKGLEEDQTFSQYTPPENKDPVYVMQQNNPYFKEQKDTGEAFKKGLALMKDGNLKEAIQAFEADVTHHPEHAEGWRYLGQCHADEEEERPAIAALLKCLECDPYNLPALMMLGVSYTNDLEEARALNYLKTWLENNPSYSTLKEIKTHSRTIREFEKLNGGNMTRMDTNLSDTVMQMFLAALRANPEDADLHTVVGVLHHLSDNYDMAIEHFSKGCKLRPNDPYLWNKLGATQANSSRSKMAVGAYQRALGLKQNYMRARTNLAIAYANQDMHDKACVHYLKALRQNAEAAHVWGYLKISLSSVGRGDLIPLVERRCGVFACTPHSHRTPCNMQTNKK</sequence>
<dbReference type="GO" id="GO:0005829">
    <property type="term" value="C:cytosol"/>
    <property type="evidence" value="ECO:0007669"/>
    <property type="project" value="TreeGrafter"/>
</dbReference>
<dbReference type="SUPFAM" id="SSF48452">
    <property type="entry name" value="TPR-like"/>
    <property type="match status" value="1"/>
</dbReference>
<feature type="repeat" description="TPR" evidence="8">
    <location>
        <begin position="415"/>
        <end position="448"/>
    </location>
</feature>
<dbReference type="EMBL" id="HBIV01018980">
    <property type="protein sequence ID" value="CAE0662140.1"/>
    <property type="molecule type" value="Transcribed_RNA"/>
</dbReference>
<keyword evidence="5" id="KW-0677">Repeat</keyword>